<accession>A0A6M2DUQ5</accession>
<dbReference type="AlphaFoldDB" id="A0A6M2DUQ5"/>
<evidence type="ECO:0000256" key="1">
    <source>
        <dbReference type="SAM" id="SignalP"/>
    </source>
</evidence>
<protein>
    <submittedName>
        <fullName evidence="2">Putative secreted protein</fullName>
    </submittedName>
</protein>
<dbReference type="EMBL" id="GIIL01006186">
    <property type="protein sequence ID" value="NOV49912.1"/>
    <property type="molecule type" value="Transcribed_RNA"/>
</dbReference>
<name>A0A6M2DUQ5_XENCH</name>
<feature type="chain" id="PRO_5027098584" evidence="1">
    <location>
        <begin position="24"/>
        <end position="68"/>
    </location>
</feature>
<evidence type="ECO:0000313" key="2">
    <source>
        <dbReference type="EMBL" id="NOV49912.1"/>
    </source>
</evidence>
<reference evidence="2" key="1">
    <citation type="submission" date="2020-03" db="EMBL/GenBank/DDBJ databases">
        <title>Transcriptomic Profiling of the Digestive Tract of the Rat Flea, Xenopsylla cheopis, Following Blood Feeding and Infection with Yersinia pestis.</title>
        <authorList>
            <person name="Bland D.M."/>
            <person name="Martens C.A."/>
            <person name="Virtaneva K."/>
            <person name="Kanakabandi K."/>
            <person name="Long D."/>
            <person name="Rosenke R."/>
            <person name="Saturday G.A."/>
            <person name="Hoyt F.H."/>
            <person name="Bruno D.P."/>
            <person name="Ribeiro J.M.C."/>
            <person name="Hinnebusch J."/>
        </authorList>
    </citation>
    <scope>NUCLEOTIDE SEQUENCE</scope>
</reference>
<feature type="signal peptide" evidence="1">
    <location>
        <begin position="1"/>
        <end position="23"/>
    </location>
</feature>
<keyword evidence="1" id="KW-0732">Signal</keyword>
<proteinExistence type="predicted"/>
<sequence>MVCLKKFILGFLLAMCMMLGALASPTVKGEAPTVDCSRKGGYWENGCTSQGPCCFNEDPTVAKKSITA</sequence>
<organism evidence="2">
    <name type="scientific">Xenopsylla cheopis</name>
    <name type="common">Oriental rat flea</name>
    <name type="synonym">Pulex cheopis</name>
    <dbReference type="NCBI Taxonomy" id="163159"/>
    <lineage>
        <taxon>Eukaryota</taxon>
        <taxon>Metazoa</taxon>
        <taxon>Ecdysozoa</taxon>
        <taxon>Arthropoda</taxon>
        <taxon>Hexapoda</taxon>
        <taxon>Insecta</taxon>
        <taxon>Pterygota</taxon>
        <taxon>Neoptera</taxon>
        <taxon>Endopterygota</taxon>
        <taxon>Siphonaptera</taxon>
        <taxon>Pulicidae</taxon>
        <taxon>Xenopsyllinae</taxon>
        <taxon>Xenopsylla</taxon>
    </lineage>
</organism>